<dbReference type="AlphaFoldDB" id="A0A956LX74"/>
<gene>
    <name evidence="1" type="ORF">KC729_06915</name>
</gene>
<feature type="non-terminal residue" evidence="1">
    <location>
        <position position="1"/>
    </location>
</feature>
<proteinExistence type="predicted"/>
<reference evidence="1" key="2">
    <citation type="journal article" date="2021" name="Microbiome">
        <title>Successional dynamics and alternative stable states in a saline activated sludge microbial community over 9 years.</title>
        <authorList>
            <person name="Wang Y."/>
            <person name="Ye J."/>
            <person name="Ju F."/>
            <person name="Liu L."/>
            <person name="Boyd J.A."/>
            <person name="Deng Y."/>
            <person name="Parks D.H."/>
            <person name="Jiang X."/>
            <person name="Yin X."/>
            <person name="Woodcroft B.J."/>
            <person name="Tyson G.W."/>
            <person name="Hugenholtz P."/>
            <person name="Polz M.F."/>
            <person name="Zhang T."/>
        </authorList>
    </citation>
    <scope>NUCLEOTIDE SEQUENCE</scope>
    <source>
        <strain evidence="1">HKST-UBA01</strain>
    </source>
</reference>
<evidence type="ECO:0000313" key="2">
    <source>
        <dbReference type="Proteomes" id="UP000697710"/>
    </source>
</evidence>
<reference evidence="1" key="1">
    <citation type="submission" date="2020-04" db="EMBL/GenBank/DDBJ databases">
        <authorList>
            <person name="Zhang T."/>
        </authorList>
    </citation>
    <scope>NUCLEOTIDE SEQUENCE</scope>
    <source>
        <strain evidence="1">HKST-UBA01</strain>
    </source>
</reference>
<dbReference type="EMBL" id="JAGQHR010000158">
    <property type="protein sequence ID" value="MCA9727395.1"/>
    <property type="molecule type" value="Genomic_DNA"/>
</dbReference>
<organism evidence="1 2">
    <name type="scientific">Eiseniibacteriota bacterium</name>
    <dbReference type="NCBI Taxonomy" id="2212470"/>
    <lineage>
        <taxon>Bacteria</taxon>
        <taxon>Candidatus Eiseniibacteriota</taxon>
    </lineage>
</organism>
<accession>A0A956LX74</accession>
<protein>
    <submittedName>
        <fullName evidence="1">Uncharacterized protein</fullName>
    </submittedName>
</protein>
<evidence type="ECO:0000313" key="1">
    <source>
        <dbReference type="EMBL" id="MCA9727395.1"/>
    </source>
</evidence>
<name>A0A956LX74_UNCEI</name>
<sequence length="208" mass="23302">TLEVRAGRTIDVARRSAVSAWGLGARWRNLLLTFDENDRNVDPRDPEAHERWEGVIAAAVPGFPGIGSPDCGLLDKRYEPVRPQGPLALYRSEIDGRIHLWGAPLGWIDIDDDGDGVRDARLQMEDRDGNGYFDTWRWDADGDGTFETESSFLGHDEGRARPVPLTFEGLREAERVIAQSRSGLGQAERYREDVRRWRAAGFEALSGP</sequence>
<dbReference type="Proteomes" id="UP000697710">
    <property type="component" value="Unassembled WGS sequence"/>
</dbReference>
<comment type="caution">
    <text evidence="1">The sequence shown here is derived from an EMBL/GenBank/DDBJ whole genome shotgun (WGS) entry which is preliminary data.</text>
</comment>